<organism evidence="1 2">
    <name type="scientific">Mycena metata</name>
    <dbReference type="NCBI Taxonomy" id="1033252"/>
    <lineage>
        <taxon>Eukaryota</taxon>
        <taxon>Fungi</taxon>
        <taxon>Dikarya</taxon>
        <taxon>Basidiomycota</taxon>
        <taxon>Agaricomycotina</taxon>
        <taxon>Agaricomycetes</taxon>
        <taxon>Agaricomycetidae</taxon>
        <taxon>Agaricales</taxon>
        <taxon>Marasmiineae</taxon>
        <taxon>Mycenaceae</taxon>
        <taxon>Mycena</taxon>
    </lineage>
</organism>
<sequence length="294" mass="32625">MKEPYNTSYFHVHTQSPCSPPPPPSKAVSTIGNFFTATTTANVSKPKARPEKVPRPCSGLTAAYHAQVGLYLDRTPATGGGAKAPEYYSEKLFKKEHGELNDVQKEQVLTAQFHDRTWRNDTSPGVMATFSTKCLMIGDVAAGSATATPCPECRLLLTARNYQNAINKPASEPKNLRFVPHIHQNKHAGMLYARFQGLEALIAEENVHSLEKRYIIHVLNGDFKDDKVFNGIIEAKILGKAREIKGMGNQNFKHNEDVDAVFGLVHSISPRAYRELAKHIPLRTERSIKYGDSP</sequence>
<dbReference type="Proteomes" id="UP001215598">
    <property type="component" value="Unassembled WGS sequence"/>
</dbReference>
<proteinExistence type="predicted"/>
<dbReference type="EMBL" id="JARKIB010000212">
    <property type="protein sequence ID" value="KAJ7723264.1"/>
    <property type="molecule type" value="Genomic_DNA"/>
</dbReference>
<comment type="caution">
    <text evidence="1">The sequence shown here is derived from an EMBL/GenBank/DDBJ whole genome shotgun (WGS) entry which is preliminary data.</text>
</comment>
<reference evidence="1" key="1">
    <citation type="submission" date="2023-03" db="EMBL/GenBank/DDBJ databases">
        <title>Massive genome expansion in bonnet fungi (Mycena s.s.) driven by repeated elements and novel gene families across ecological guilds.</title>
        <authorList>
            <consortium name="Lawrence Berkeley National Laboratory"/>
            <person name="Harder C.B."/>
            <person name="Miyauchi S."/>
            <person name="Viragh M."/>
            <person name="Kuo A."/>
            <person name="Thoen E."/>
            <person name="Andreopoulos B."/>
            <person name="Lu D."/>
            <person name="Skrede I."/>
            <person name="Drula E."/>
            <person name="Henrissat B."/>
            <person name="Morin E."/>
            <person name="Kohler A."/>
            <person name="Barry K."/>
            <person name="LaButti K."/>
            <person name="Morin E."/>
            <person name="Salamov A."/>
            <person name="Lipzen A."/>
            <person name="Mereny Z."/>
            <person name="Hegedus B."/>
            <person name="Baldrian P."/>
            <person name="Stursova M."/>
            <person name="Weitz H."/>
            <person name="Taylor A."/>
            <person name="Grigoriev I.V."/>
            <person name="Nagy L.G."/>
            <person name="Martin F."/>
            <person name="Kauserud H."/>
        </authorList>
    </citation>
    <scope>NUCLEOTIDE SEQUENCE</scope>
    <source>
        <strain evidence="1">CBHHK182m</strain>
    </source>
</reference>
<name>A0AAD7MLN5_9AGAR</name>
<evidence type="ECO:0000313" key="1">
    <source>
        <dbReference type="EMBL" id="KAJ7723264.1"/>
    </source>
</evidence>
<accession>A0AAD7MLN5</accession>
<dbReference type="AlphaFoldDB" id="A0AAD7MLN5"/>
<gene>
    <name evidence="1" type="ORF">B0H16DRAFT_1334240</name>
</gene>
<keyword evidence="2" id="KW-1185">Reference proteome</keyword>
<protein>
    <submittedName>
        <fullName evidence="1">Uncharacterized protein</fullName>
    </submittedName>
</protein>
<evidence type="ECO:0000313" key="2">
    <source>
        <dbReference type="Proteomes" id="UP001215598"/>
    </source>
</evidence>